<dbReference type="SUPFAM" id="SSF52540">
    <property type="entry name" value="P-loop containing nucleoside triphosphate hydrolases"/>
    <property type="match status" value="1"/>
</dbReference>
<proteinExistence type="predicted"/>
<dbReference type="RefSeq" id="WP_212010363.1">
    <property type="nucleotide sequence ID" value="NZ_JAAFYZ010000056.1"/>
</dbReference>
<organism evidence="1 2">
    <name type="scientific">Catenulispora pinistramenti</name>
    <dbReference type="NCBI Taxonomy" id="2705254"/>
    <lineage>
        <taxon>Bacteria</taxon>
        <taxon>Bacillati</taxon>
        <taxon>Actinomycetota</taxon>
        <taxon>Actinomycetes</taxon>
        <taxon>Catenulisporales</taxon>
        <taxon>Catenulisporaceae</taxon>
        <taxon>Catenulispora</taxon>
    </lineage>
</organism>
<dbReference type="Gene3D" id="3.40.50.300">
    <property type="entry name" value="P-loop containing nucleotide triphosphate hydrolases"/>
    <property type="match status" value="1"/>
</dbReference>
<comment type="caution">
    <text evidence="1">The sequence shown here is derived from an EMBL/GenBank/DDBJ whole genome shotgun (WGS) entry which is preliminary data.</text>
</comment>
<dbReference type="InterPro" id="IPR027417">
    <property type="entry name" value="P-loop_NTPase"/>
</dbReference>
<name>A0ABS5KS12_9ACTN</name>
<evidence type="ECO:0000313" key="1">
    <source>
        <dbReference type="EMBL" id="MBS2548785.1"/>
    </source>
</evidence>
<gene>
    <name evidence="1" type="ORF">KGQ19_18120</name>
</gene>
<keyword evidence="2" id="KW-1185">Reference proteome</keyword>
<evidence type="ECO:0000313" key="2">
    <source>
        <dbReference type="Proteomes" id="UP000730482"/>
    </source>
</evidence>
<accession>A0ABS5KS12</accession>
<dbReference type="Pfam" id="PF13238">
    <property type="entry name" value="AAA_18"/>
    <property type="match status" value="1"/>
</dbReference>
<dbReference type="EMBL" id="JAAFYZ010000056">
    <property type="protein sequence ID" value="MBS2548785.1"/>
    <property type="molecule type" value="Genomic_DNA"/>
</dbReference>
<sequence>MPDTALPQVFVALEGLRGSGKSTIAPLLARAIGAEQVATFPAEYTEARAFLDWRSHDHDARAHLFVSALLVTAERVRALMEIGSSVVIDSFTQRTVATHRAFGAAMDLILPKDLPSPVTFHLECSAAERQARLRDRDKLTTWWDELADDLADRIEQEYAAFPAHRVDTTDQRPEQTVQAIMKILCDST</sequence>
<reference evidence="1 2" key="1">
    <citation type="submission" date="2020-02" db="EMBL/GenBank/DDBJ databases">
        <title>Acidophilic actinobacteria isolated from forest soil.</title>
        <authorList>
            <person name="Golinska P."/>
        </authorList>
    </citation>
    <scope>NUCLEOTIDE SEQUENCE [LARGE SCALE GENOMIC DNA]</scope>
    <source>
        <strain evidence="1 2">NL8</strain>
    </source>
</reference>
<dbReference type="Proteomes" id="UP000730482">
    <property type="component" value="Unassembled WGS sequence"/>
</dbReference>
<protein>
    <submittedName>
        <fullName evidence="1">AAA family ATPase</fullName>
    </submittedName>
</protein>